<dbReference type="FunFam" id="3.40.50.1000:FF:000054">
    <property type="entry name" value="alpha,alpha-trehalose-phosphate synthase [UDP-forming] 6"/>
    <property type="match status" value="1"/>
</dbReference>
<keyword evidence="4" id="KW-0808">Transferase</keyword>
<dbReference type="EMBL" id="JACMSC010000016">
    <property type="protein sequence ID" value="KAG6483005.1"/>
    <property type="molecule type" value="Genomic_DNA"/>
</dbReference>
<evidence type="ECO:0000256" key="2">
    <source>
        <dbReference type="ARBA" id="ARBA00006330"/>
    </source>
</evidence>
<dbReference type="InterPro" id="IPR006379">
    <property type="entry name" value="HAD-SF_hydro_IIB"/>
</dbReference>
<dbReference type="InterPro" id="IPR001830">
    <property type="entry name" value="Glyco_trans_20"/>
</dbReference>
<keyword evidence="3" id="KW-0328">Glycosyltransferase</keyword>
<reference evidence="5 6" key="1">
    <citation type="submission" date="2020-08" db="EMBL/GenBank/DDBJ databases">
        <title>Plant Genome Project.</title>
        <authorList>
            <person name="Zhang R.-G."/>
        </authorList>
    </citation>
    <scope>NUCLEOTIDE SEQUENCE [LARGE SCALE GENOMIC DNA]</scope>
    <source>
        <tissue evidence="5">Rhizome</tissue>
    </source>
</reference>
<keyword evidence="6" id="KW-1185">Reference proteome</keyword>
<dbReference type="NCBIfam" id="TIGR00685">
    <property type="entry name" value="T6PP"/>
    <property type="match status" value="1"/>
</dbReference>
<evidence type="ECO:0000256" key="4">
    <source>
        <dbReference type="ARBA" id="ARBA00022679"/>
    </source>
</evidence>
<evidence type="ECO:0000256" key="3">
    <source>
        <dbReference type="ARBA" id="ARBA00022676"/>
    </source>
</evidence>
<dbReference type="InterPro" id="IPR023214">
    <property type="entry name" value="HAD_sf"/>
</dbReference>
<protein>
    <recommendedName>
        <fullName evidence="7">Trehalose-phosphatase</fullName>
    </recommendedName>
</protein>
<dbReference type="Proteomes" id="UP000734854">
    <property type="component" value="Unassembled WGS sequence"/>
</dbReference>
<dbReference type="Gene3D" id="3.40.50.2000">
    <property type="entry name" value="Glycogen Phosphorylase B"/>
    <property type="match status" value="2"/>
</dbReference>
<dbReference type="GO" id="GO:0016757">
    <property type="term" value="F:glycosyltransferase activity"/>
    <property type="evidence" value="ECO:0007669"/>
    <property type="project" value="UniProtKB-KW"/>
</dbReference>
<evidence type="ECO:0000256" key="1">
    <source>
        <dbReference type="ARBA" id="ARBA00005409"/>
    </source>
</evidence>
<dbReference type="CDD" id="cd03788">
    <property type="entry name" value="GT20_TPS"/>
    <property type="match status" value="1"/>
</dbReference>
<dbReference type="FunFam" id="3.40.50.1000:FF:000052">
    <property type="entry name" value="Alpha,alpha-trehalose-phosphate synthase [UDP-forming] 6"/>
    <property type="match status" value="1"/>
</dbReference>
<name>A0A8J5FFI6_ZINOF</name>
<dbReference type="FunFam" id="3.40.50.2000:FF:000010">
    <property type="entry name" value="Alpha,alpha-trehalose-phosphate synthase"/>
    <property type="match status" value="1"/>
</dbReference>
<proteinExistence type="inferred from homology"/>
<dbReference type="GO" id="GO:0004805">
    <property type="term" value="F:trehalose-phosphatase activity"/>
    <property type="evidence" value="ECO:0007669"/>
    <property type="project" value="TreeGrafter"/>
</dbReference>
<dbReference type="CDD" id="cd01627">
    <property type="entry name" value="HAD_TPP"/>
    <property type="match status" value="1"/>
</dbReference>
<evidence type="ECO:0000313" key="5">
    <source>
        <dbReference type="EMBL" id="KAG6483005.1"/>
    </source>
</evidence>
<gene>
    <name evidence="5" type="ORF">ZIOFF_059645</name>
</gene>
<dbReference type="GO" id="GO:0005992">
    <property type="term" value="P:trehalose biosynthetic process"/>
    <property type="evidence" value="ECO:0007669"/>
    <property type="project" value="InterPro"/>
</dbReference>
<organism evidence="5 6">
    <name type="scientific">Zingiber officinale</name>
    <name type="common">Ginger</name>
    <name type="synonym">Amomum zingiber</name>
    <dbReference type="NCBI Taxonomy" id="94328"/>
    <lineage>
        <taxon>Eukaryota</taxon>
        <taxon>Viridiplantae</taxon>
        <taxon>Streptophyta</taxon>
        <taxon>Embryophyta</taxon>
        <taxon>Tracheophyta</taxon>
        <taxon>Spermatophyta</taxon>
        <taxon>Magnoliopsida</taxon>
        <taxon>Liliopsida</taxon>
        <taxon>Zingiberales</taxon>
        <taxon>Zingiberaceae</taxon>
        <taxon>Zingiber</taxon>
    </lineage>
</organism>
<dbReference type="PANTHER" id="PTHR10788:SF14">
    <property type="entry name" value="ALPHA,ALPHA-TREHALOSE-PHOSPHATE SYNTHASE [UDP-FORMING] 9-RELATED"/>
    <property type="match status" value="1"/>
</dbReference>
<evidence type="ECO:0000313" key="6">
    <source>
        <dbReference type="Proteomes" id="UP000734854"/>
    </source>
</evidence>
<dbReference type="FunFam" id="3.40.50.2000:FF:000079">
    <property type="entry name" value="Trehalose-6-phosphate synthase 8"/>
    <property type="match status" value="1"/>
</dbReference>
<comment type="similarity">
    <text evidence="1">In the N-terminal section; belongs to the glycosyltransferase 20 family.</text>
</comment>
<dbReference type="SUPFAM" id="SSF53756">
    <property type="entry name" value="UDP-Glycosyltransferase/glycogen phosphorylase"/>
    <property type="match status" value="1"/>
</dbReference>
<dbReference type="SUPFAM" id="SSF56784">
    <property type="entry name" value="HAD-like"/>
    <property type="match status" value="1"/>
</dbReference>
<dbReference type="Pfam" id="PF00982">
    <property type="entry name" value="Glyco_transf_20"/>
    <property type="match status" value="1"/>
</dbReference>
<accession>A0A8J5FFI6</accession>
<dbReference type="NCBIfam" id="TIGR01484">
    <property type="entry name" value="HAD-SF-IIB"/>
    <property type="match status" value="1"/>
</dbReference>
<dbReference type="InterPro" id="IPR003337">
    <property type="entry name" value="Trehalose_PPase"/>
</dbReference>
<dbReference type="GO" id="GO:0005829">
    <property type="term" value="C:cytosol"/>
    <property type="evidence" value="ECO:0007669"/>
    <property type="project" value="TreeGrafter"/>
</dbReference>
<evidence type="ECO:0008006" key="7">
    <source>
        <dbReference type="Google" id="ProtNLM"/>
    </source>
</evidence>
<dbReference type="AlphaFoldDB" id="A0A8J5FFI6"/>
<comment type="similarity">
    <text evidence="2">In the C-terminal section; belongs to the trehalose phosphatase family.</text>
</comment>
<dbReference type="Pfam" id="PF02358">
    <property type="entry name" value="Trehalose_PPase"/>
    <property type="match status" value="1"/>
</dbReference>
<sequence length="939" mass="105837">MMKSEGQKWGHNRTMALAVPTHGDRGGKMFKELRQAGFASGHPPAPPQSTPPLAISPVGGFALRNCGRWRPGRRIEKGGDGDEERLHLCDLTPAFGENCFFESILEIHLVSEFSFSTIMSFNAIDSSSLGVTSDNEDSDGLLIPLPARLIIVANFLPLHAVRNHTSGEWHFEWDEDSLLLQMKDGFPSKTEIIYVGSLKVDINVEEQEELSQMLLEEFRCVATFLCSHLQRSFYNGFCKRHLWPLLHYMLPISSGQSQIFDQTLFRTYISANRIFADKVMEAMNSDEDYVWIHDYHLMLLPTLLRKRLTHIKLGFFLHSPFPSSEIYKVLPVRDQLLKGLLNADLIGFQTFEYARHFLSCCNRLLGLDYRFKQGYIVIDYLGRIVTINIAPVGIHISRLERILNCPSTLAKIQEIEQGFKGKTIFLGVDDMDIFKGISMKLLAFEVLLQRNDRLRGKIVLIQIANPPRTMGKNVMETKMEVISLVKGINDVYGSPGYTPVVFIDYSISPHEKIAYYVMADCCIINALRDGMNLVPYEYVVCRQGTEEMDRHCLIHEVPKRTSTLILSEFIGCSPSLSGAIRVNPWSIQDVADGLSRASWMSAHERQLHHQKHYRYISSHDVAFWTRGFSKELERACKVNANQIYHRLGISLSFRVVSLSPNFRKLSISEVVSIYKRTTNRAIFLDYDGTIIPVSSANKVPSTALVSILNDLCANPGNTVFIISGRGRTTLDEWFCSCTNLGIVSEHGYFIRWTKDSSWESSPPFGINFKWKNTVELVMKSYTEATDGAYIESKESALVWNHQYADVEFGSCQAKELSNHLQSLLIDAPVLVHRGQNIVEVKPQGVAKGMAVEKILKQLSANGKLLDLIICIGDDRSDKNMFRSLNDAVARPSLAAPPEVFACTVGQKPSSAKYYIEDTDEVLELLSAIVETQNGSVPNE</sequence>
<dbReference type="InterPro" id="IPR036412">
    <property type="entry name" value="HAD-like_sf"/>
</dbReference>
<dbReference type="Gene3D" id="3.40.50.1000">
    <property type="entry name" value="HAD superfamily/HAD-like"/>
    <property type="match status" value="2"/>
</dbReference>
<comment type="caution">
    <text evidence="5">The sequence shown here is derived from an EMBL/GenBank/DDBJ whole genome shotgun (WGS) entry which is preliminary data.</text>
</comment>
<dbReference type="PANTHER" id="PTHR10788">
    <property type="entry name" value="TREHALOSE-6-PHOSPHATE SYNTHASE"/>
    <property type="match status" value="1"/>
</dbReference>